<organism evidence="2 3">
    <name type="scientific">Rhizoctonia solani</name>
    <dbReference type="NCBI Taxonomy" id="456999"/>
    <lineage>
        <taxon>Eukaryota</taxon>
        <taxon>Fungi</taxon>
        <taxon>Dikarya</taxon>
        <taxon>Basidiomycota</taxon>
        <taxon>Agaricomycotina</taxon>
        <taxon>Agaricomycetes</taxon>
        <taxon>Cantharellales</taxon>
        <taxon>Ceratobasidiaceae</taxon>
        <taxon>Rhizoctonia</taxon>
    </lineage>
</organism>
<dbReference type="Proteomes" id="UP000663888">
    <property type="component" value="Unassembled WGS sequence"/>
</dbReference>
<dbReference type="AlphaFoldDB" id="A0A8H3BG43"/>
<reference evidence="2" key="1">
    <citation type="submission" date="2021-01" db="EMBL/GenBank/DDBJ databases">
        <authorList>
            <person name="Kaushik A."/>
        </authorList>
    </citation>
    <scope>NUCLEOTIDE SEQUENCE</scope>
    <source>
        <strain evidence="1">AG4-R118</strain>
        <strain evidence="2">AG4-RS23</strain>
    </source>
</reference>
<gene>
    <name evidence="1" type="ORF">RDB_LOCUS23125</name>
    <name evidence="2" type="ORF">RDB_LOCUS61958</name>
</gene>
<evidence type="ECO:0000313" key="1">
    <source>
        <dbReference type="EMBL" id="CAE6420873.1"/>
    </source>
</evidence>
<evidence type="ECO:0000313" key="2">
    <source>
        <dbReference type="EMBL" id="CAE6456255.1"/>
    </source>
</evidence>
<protein>
    <submittedName>
        <fullName evidence="2">Uncharacterized protein</fullName>
    </submittedName>
</protein>
<evidence type="ECO:0000313" key="3">
    <source>
        <dbReference type="Proteomes" id="UP000663861"/>
    </source>
</evidence>
<dbReference type="EMBL" id="CAJMWX010000591">
    <property type="protein sequence ID" value="CAE6420873.1"/>
    <property type="molecule type" value="Genomic_DNA"/>
</dbReference>
<proteinExistence type="predicted"/>
<accession>A0A8H3BG43</accession>
<dbReference type="EMBL" id="CAJMWY010001037">
    <property type="protein sequence ID" value="CAE6456255.1"/>
    <property type="molecule type" value="Genomic_DNA"/>
</dbReference>
<name>A0A8H3BG43_9AGAM</name>
<comment type="caution">
    <text evidence="2">The sequence shown here is derived from an EMBL/GenBank/DDBJ whole genome shotgun (WGS) entry which is preliminary data.</text>
</comment>
<dbReference type="Proteomes" id="UP000663861">
    <property type="component" value="Unassembled WGS sequence"/>
</dbReference>
<sequence>MSVNIAKASIIVRNPESATSYTVKSAWEDPESGIPLDIVFNVNTNTIVEKFHSEGAPEKRTLDMEYTSPSQFAGYHEFRGTIGAGRIDIRLANGVVFKGKIVGGPQAGQAFVGAGTWTRS</sequence>